<evidence type="ECO:0000313" key="3">
    <source>
        <dbReference type="Proteomes" id="UP000070467"/>
    </source>
</evidence>
<name>A0ABR5TPD4_9BACL</name>
<dbReference type="Proteomes" id="UP000070467">
    <property type="component" value="Unassembled WGS sequence"/>
</dbReference>
<gene>
    <name evidence="2" type="ORF">HMPREF1871_00596</name>
</gene>
<keyword evidence="1" id="KW-0472">Membrane</keyword>
<dbReference type="RefSeq" id="WP_066129886.1">
    <property type="nucleotide sequence ID" value="NZ_KQ959873.1"/>
</dbReference>
<dbReference type="EMBL" id="LSDB01000020">
    <property type="protein sequence ID" value="KXB58208.1"/>
    <property type="molecule type" value="Genomic_DNA"/>
</dbReference>
<accession>A0ABR5TPD4</accession>
<reference evidence="2 3" key="1">
    <citation type="submission" date="2016-01" db="EMBL/GenBank/DDBJ databases">
        <authorList>
            <person name="Mitreva M."/>
            <person name="Pepin K.H."/>
            <person name="Mihindukulasuriya K.A."/>
            <person name="Fulton R."/>
            <person name="Fronick C."/>
            <person name="O'Laughlin M."/>
            <person name="Miner T."/>
            <person name="Herter B."/>
            <person name="Rosa B.A."/>
            <person name="Cordes M."/>
            <person name="Tomlinson C."/>
            <person name="Wollam A."/>
            <person name="Palsikar V.B."/>
            <person name="Mardis E.R."/>
            <person name="Wilson R.K."/>
        </authorList>
    </citation>
    <scope>NUCLEOTIDE SEQUENCE [LARGE SCALE GENOMIC DNA]</scope>
    <source>
        <strain evidence="2 3">KA00071</strain>
    </source>
</reference>
<evidence type="ECO:0000256" key="1">
    <source>
        <dbReference type="SAM" id="Phobius"/>
    </source>
</evidence>
<feature type="transmembrane region" description="Helical" evidence="1">
    <location>
        <begin position="20"/>
        <end position="38"/>
    </location>
</feature>
<sequence length="336" mass="38871">MFEYYSLADLFCNIRKKLKINLILLIVIFLLVSIPLSYKTFNKKEGKKSDTYFSSYMVYKIDTKERIPEKTNDKYGGYSNFYEKLIFSNINGALLFNGVEEEKLKEIATSLGTDVKALKSSNKEFWEKKVYVTPIAENKGVSVEILTPSKELNTLMEVKIDSIVNEYKNTYKDVSVEKLNTVYSDDKKDAVINTSYSGNSLIIKLVIVFILSVVLVAGLNFLIYIFNPTINRLGDFNKYKEIKKIFDIDKDSDINIVKSYYKEDVTLITSSNKIKLRLLNKGIQVILPKEVKDFVNLKNVVFIEEYGLTRYRNFEKVLQNLNNFDKNILSVISYKL</sequence>
<keyword evidence="1" id="KW-0812">Transmembrane</keyword>
<protein>
    <submittedName>
        <fullName evidence="2">Uncharacterized protein</fullName>
    </submittedName>
</protein>
<proteinExistence type="predicted"/>
<feature type="transmembrane region" description="Helical" evidence="1">
    <location>
        <begin position="201"/>
        <end position="226"/>
    </location>
</feature>
<organism evidence="2 3">
    <name type="scientific">Gemelliphila asaccharolytica</name>
    <dbReference type="NCBI Taxonomy" id="502393"/>
    <lineage>
        <taxon>Bacteria</taxon>
        <taxon>Bacillati</taxon>
        <taxon>Bacillota</taxon>
        <taxon>Bacilli</taxon>
        <taxon>Bacillales</taxon>
        <taxon>Gemellaceae</taxon>
        <taxon>Gemelliphila</taxon>
    </lineage>
</organism>
<keyword evidence="1" id="KW-1133">Transmembrane helix</keyword>
<keyword evidence="3" id="KW-1185">Reference proteome</keyword>
<evidence type="ECO:0000313" key="2">
    <source>
        <dbReference type="EMBL" id="KXB58208.1"/>
    </source>
</evidence>
<comment type="caution">
    <text evidence="2">The sequence shown here is derived from an EMBL/GenBank/DDBJ whole genome shotgun (WGS) entry which is preliminary data.</text>
</comment>